<protein>
    <recommendedName>
        <fullName evidence="7">DNA 3'-5' helicase</fullName>
        <ecNumber evidence="7">5.6.2.4</ecNumber>
    </recommendedName>
</protein>
<evidence type="ECO:0000256" key="9">
    <source>
        <dbReference type="PROSITE-ProRule" id="PRU00560"/>
    </source>
</evidence>
<dbReference type="GO" id="GO:0004386">
    <property type="term" value="F:helicase activity"/>
    <property type="evidence" value="ECO:0007669"/>
    <property type="project" value="UniProtKB-KW"/>
</dbReference>
<dbReference type="InterPro" id="IPR000212">
    <property type="entry name" value="DNA_helicase_UvrD/REP"/>
</dbReference>
<comment type="caution">
    <text evidence="11">The sequence shown here is derived from an EMBL/GenBank/DDBJ whole genome shotgun (WGS) entry which is preliminary data.</text>
</comment>
<name>A0ABS1LQ19_9MICO</name>
<gene>
    <name evidence="11" type="ORF">HGK34_18760</name>
</gene>
<evidence type="ECO:0000256" key="2">
    <source>
        <dbReference type="ARBA" id="ARBA00022801"/>
    </source>
</evidence>
<comment type="catalytic activity">
    <reaction evidence="6">
        <text>Couples ATP hydrolysis with the unwinding of duplex DNA by translocating in the 3'-5' direction.</text>
        <dbReference type="EC" id="5.6.2.4"/>
    </reaction>
</comment>
<accession>A0ABS1LQ19</accession>
<evidence type="ECO:0000256" key="3">
    <source>
        <dbReference type="ARBA" id="ARBA00022806"/>
    </source>
</evidence>
<dbReference type="PROSITE" id="PS51198">
    <property type="entry name" value="UVRD_HELICASE_ATP_BIND"/>
    <property type="match status" value="1"/>
</dbReference>
<dbReference type="PANTHER" id="PTHR11070:SF45">
    <property type="entry name" value="DNA 3'-5' HELICASE"/>
    <property type="match status" value="1"/>
</dbReference>
<dbReference type="EMBL" id="JABBYC010000051">
    <property type="protein sequence ID" value="MBL0888300.1"/>
    <property type="molecule type" value="Genomic_DNA"/>
</dbReference>
<evidence type="ECO:0000313" key="12">
    <source>
        <dbReference type="Proteomes" id="UP000675409"/>
    </source>
</evidence>
<feature type="binding site" evidence="9">
    <location>
        <begin position="284"/>
        <end position="291"/>
    </location>
    <ligand>
        <name>ATP</name>
        <dbReference type="ChEBI" id="CHEBI:30616"/>
    </ligand>
</feature>
<reference evidence="11 12" key="1">
    <citation type="journal article" date="2021" name="Arch. Microbiol.">
        <title>Myceligenerans indicum sp. nov., an actinobacterium isolated from mangrove sediment of Sundarbans, India.</title>
        <authorList>
            <person name="Asha K."/>
            <person name="Bhadury P."/>
        </authorList>
    </citation>
    <scope>NUCLEOTIDE SEQUENCE [LARGE SCALE GENOMIC DNA]</scope>
    <source>
        <strain evidence="11 12">I2</strain>
    </source>
</reference>
<sequence>MAQVHFGPRQKPPLDGSVRSAAYSFIDKLREDDTAPGLHIEPISGAADPRIRTGRVTRFWRAVLTKFSMPSGDTHYIYLGTYPHDDAIELAKKVVVRVNPLSGITELVDADRLSMPEIHERTTIPSEKPKPPTSLPGADPFVPTSLLVDRFGISMTDLLALGVHEGLATLAVTARTQDELADVVVDADAPAWQQEVLLDLGTGSPLDDVRTRYQLGAAAGDSDEDVVAALAHPASRLEFSYIQDDQAMRAAIEDDDFGRWRVFLHPEQQDYAFTPRSGAFRLSGGAGTGKTVVLLHRARHLARANPDARIVLTTYNKTLAEALRENLRLLDRTIPVVDEPGTAGVFIGTVDAVSWRLLARSRVNGLPVDAAVEAVFGTLRGTRSNALDTSPDSAWRTALSRAGFDLPDSLRNPGFLAAEYVTVILPARITALDAYLTVARTGRGVALDRTRRRAVWEVIEAYRALSAEKGTTDYNEKAILAAAALDLAAAAGVSRPADHVLVDEAQDLTPSRLLLLRALVTPGPDDLYLAEDSRQRIYVPRVVLAQHGIAVRGRSRRLTLNYRTTAQNLDLATTVLDGSDLADMEGGAVAAPADRSARSGPPPQLIGLDSLEAAYESAAHILRGWLERDLAPETLCVLVRSGEEGAQLTDELTLRGLPVLAVGSKQVPGPGRISVMTMHRSKGMEFRNVILFGLTPEATSTQLAFLPDGDKPDALQRERALLYVATTRARDELVVMWDGERSDLLPVRV</sequence>
<evidence type="ECO:0000256" key="8">
    <source>
        <dbReference type="ARBA" id="ARBA00048988"/>
    </source>
</evidence>
<dbReference type="InterPro" id="IPR014017">
    <property type="entry name" value="DNA_helicase_UvrD-like_C"/>
</dbReference>
<dbReference type="RefSeq" id="WP_201850225.1">
    <property type="nucleotide sequence ID" value="NZ_JABBYC010000051.1"/>
</dbReference>
<keyword evidence="5" id="KW-0413">Isomerase</keyword>
<dbReference type="SUPFAM" id="SSF52540">
    <property type="entry name" value="P-loop containing nucleoside triphosphate hydrolases"/>
    <property type="match status" value="1"/>
</dbReference>
<evidence type="ECO:0000256" key="1">
    <source>
        <dbReference type="ARBA" id="ARBA00022741"/>
    </source>
</evidence>
<evidence type="ECO:0000259" key="10">
    <source>
        <dbReference type="PROSITE" id="PS51198"/>
    </source>
</evidence>
<dbReference type="Gene3D" id="3.40.50.300">
    <property type="entry name" value="P-loop containing nucleotide triphosphate hydrolases"/>
    <property type="match status" value="2"/>
</dbReference>
<evidence type="ECO:0000256" key="4">
    <source>
        <dbReference type="ARBA" id="ARBA00022840"/>
    </source>
</evidence>
<evidence type="ECO:0000313" key="11">
    <source>
        <dbReference type="EMBL" id="MBL0888300.1"/>
    </source>
</evidence>
<dbReference type="InterPro" id="IPR014016">
    <property type="entry name" value="UvrD-like_ATP-bd"/>
</dbReference>
<keyword evidence="1 9" id="KW-0547">Nucleotide-binding</keyword>
<proteinExistence type="predicted"/>
<dbReference type="PANTHER" id="PTHR11070">
    <property type="entry name" value="UVRD / RECB / PCRA DNA HELICASE FAMILY MEMBER"/>
    <property type="match status" value="1"/>
</dbReference>
<dbReference type="EC" id="5.6.2.4" evidence="7"/>
<evidence type="ECO:0000256" key="7">
    <source>
        <dbReference type="ARBA" id="ARBA00034808"/>
    </source>
</evidence>
<keyword evidence="4 9" id="KW-0067">ATP-binding</keyword>
<evidence type="ECO:0000256" key="6">
    <source>
        <dbReference type="ARBA" id="ARBA00034617"/>
    </source>
</evidence>
<dbReference type="Pfam" id="PF00580">
    <property type="entry name" value="UvrD-helicase"/>
    <property type="match status" value="1"/>
</dbReference>
<keyword evidence="3 9" id="KW-0347">Helicase</keyword>
<keyword evidence="2 9" id="KW-0378">Hydrolase</keyword>
<comment type="catalytic activity">
    <reaction evidence="8">
        <text>ATP + H2O = ADP + phosphate + H(+)</text>
        <dbReference type="Rhea" id="RHEA:13065"/>
        <dbReference type="ChEBI" id="CHEBI:15377"/>
        <dbReference type="ChEBI" id="CHEBI:15378"/>
        <dbReference type="ChEBI" id="CHEBI:30616"/>
        <dbReference type="ChEBI" id="CHEBI:43474"/>
        <dbReference type="ChEBI" id="CHEBI:456216"/>
        <dbReference type="EC" id="5.6.2.4"/>
    </reaction>
</comment>
<evidence type="ECO:0000256" key="5">
    <source>
        <dbReference type="ARBA" id="ARBA00023235"/>
    </source>
</evidence>
<keyword evidence="12" id="KW-1185">Reference proteome</keyword>
<organism evidence="11 12">
    <name type="scientific">Myceligenerans indicum</name>
    <dbReference type="NCBI Taxonomy" id="2593663"/>
    <lineage>
        <taxon>Bacteria</taxon>
        <taxon>Bacillati</taxon>
        <taxon>Actinomycetota</taxon>
        <taxon>Actinomycetes</taxon>
        <taxon>Micrococcales</taxon>
        <taxon>Promicromonosporaceae</taxon>
        <taxon>Myceligenerans</taxon>
    </lineage>
</organism>
<dbReference type="Proteomes" id="UP000675409">
    <property type="component" value="Unassembled WGS sequence"/>
</dbReference>
<dbReference type="Pfam" id="PF13361">
    <property type="entry name" value="UvrD_C"/>
    <property type="match status" value="1"/>
</dbReference>
<feature type="domain" description="UvrD-like helicase ATP-binding" evidence="10">
    <location>
        <begin position="263"/>
        <end position="565"/>
    </location>
</feature>
<dbReference type="InterPro" id="IPR027417">
    <property type="entry name" value="P-loop_NTPase"/>
</dbReference>